<dbReference type="EMBL" id="FORP01000001">
    <property type="protein sequence ID" value="SFI78853.1"/>
    <property type="molecule type" value="Genomic_DNA"/>
</dbReference>
<feature type="compositionally biased region" description="Basic residues" evidence="1">
    <location>
        <begin position="82"/>
        <end position="95"/>
    </location>
</feature>
<name>A0A1I3L284_9PSEU</name>
<evidence type="ECO:0000313" key="3">
    <source>
        <dbReference type="Proteomes" id="UP000199025"/>
    </source>
</evidence>
<dbReference type="AntiFam" id="ANF00057">
    <property type="entry name" value="Translation of E. coli type CRISPR repeat"/>
</dbReference>
<reference evidence="2 3" key="1">
    <citation type="submission" date="2016-10" db="EMBL/GenBank/DDBJ databases">
        <authorList>
            <person name="de Groot N.N."/>
        </authorList>
    </citation>
    <scope>NUCLEOTIDE SEQUENCE [LARGE SCALE GENOMIC DNA]</scope>
    <source>
        <strain evidence="2 3">DSM 44468</strain>
    </source>
</reference>
<feature type="compositionally biased region" description="Basic residues" evidence="1">
    <location>
        <begin position="181"/>
        <end position="195"/>
    </location>
</feature>
<dbReference type="Proteomes" id="UP000199025">
    <property type="component" value="Unassembled WGS sequence"/>
</dbReference>
<keyword evidence="3" id="KW-1185">Reference proteome</keyword>
<gene>
    <name evidence="2" type="ORF">SAMN05421835_101789</name>
</gene>
<dbReference type="AlphaFoldDB" id="A0A1I3L284"/>
<sequence length="403" mass="44098">MRRIRQAESSPRLLESPLNIDCAVAQVLKSGGEQLPHRYSLLGRFLHVAATVNPRALPWWCAAPSRRNGRCSPRGWCAPRKSTAHRPPGARRARSRATSALDRVDLQPTCPDPRGTLWTPSGAPAITSNEHATGSGAHRRRGNRPPTTDHRPGCPHRLPPPQSRHLRLRGRARHQQDRSRRPVHRRRHFGHPMKQRAKEASPPARLQLPPSAKASRRSNIVSIHKPPVQEVLSPRERGWSPAVRARGFLTEVVPARAGVVRSRSRSAPKHRSCPCASGGGPTDEGLGDVGTRLSPGEREWSPTPEATAVVSAPRGRGDGPSPLDGVTVICPCSPRERGGPRLNLLTCLSSWCSPRERGWSRAERAGLIEHEALPRKVVGSCERSRPVMDEIGRVSSGQPKSCG</sequence>
<feature type="region of interest" description="Disordered" evidence="1">
    <location>
        <begin position="260"/>
        <end position="320"/>
    </location>
</feature>
<feature type="region of interest" description="Disordered" evidence="1">
    <location>
        <begin position="79"/>
        <end position="218"/>
    </location>
</feature>
<feature type="compositionally biased region" description="Basic residues" evidence="1">
    <location>
        <begin position="164"/>
        <end position="173"/>
    </location>
</feature>
<accession>A0A1I3L284</accession>
<proteinExistence type="predicted"/>
<protein>
    <submittedName>
        <fullName evidence="2">Uncharacterized protein</fullName>
    </submittedName>
</protein>
<evidence type="ECO:0000256" key="1">
    <source>
        <dbReference type="SAM" id="MobiDB-lite"/>
    </source>
</evidence>
<evidence type="ECO:0000313" key="2">
    <source>
        <dbReference type="EMBL" id="SFI78853.1"/>
    </source>
</evidence>
<organism evidence="2 3">
    <name type="scientific">Amycolatopsis sacchari</name>
    <dbReference type="NCBI Taxonomy" id="115433"/>
    <lineage>
        <taxon>Bacteria</taxon>
        <taxon>Bacillati</taxon>
        <taxon>Actinomycetota</taxon>
        <taxon>Actinomycetes</taxon>
        <taxon>Pseudonocardiales</taxon>
        <taxon>Pseudonocardiaceae</taxon>
        <taxon>Amycolatopsis</taxon>
    </lineage>
</organism>
<feature type="compositionally biased region" description="Basic residues" evidence="1">
    <location>
        <begin position="262"/>
        <end position="272"/>
    </location>
</feature>